<accession>A0A559KJI2</accession>
<dbReference type="GO" id="GO:0004386">
    <property type="term" value="F:helicase activity"/>
    <property type="evidence" value="ECO:0007669"/>
    <property type="project" value="UniProtKB-KW"/>
</dbReference>
<organism evidence="4 5">
    <name type="scientific">Candidatus Phytoplasma pini</name>
    <dbReference type="NCBI Taxonomy" id="267362"/>
    <lineage>
        <taxon>Bacteria</taxon>
        <taxon>Bacillati</taxon>
        <taxon>Mycoplasmatota</taxon>
        <taxon>Mollicutes</taxon>
        <taxon>Acholeplasmatales</taxon>
        <taxon>Acholeplasmataceae</taxon>
        <taxon>Candidatus Phytoplasma</taxon>
    </lineage>
</organism>
<gene>
    <name evidence="4" type="primary">dnaB2</name>
    <name evidence="4" type="ORF">MDPP_00214</name>
</gene>
<evidence type="ECO:0000259" key="2">
    <source>
        <dbReference type="Pfam" id="PF07261"/>
    </source>
</evidence>
<evidence type="ECO:0000313" key="5">
    <source>
        <dbReference type="Proteomes" id="UP000320078"/>
    </source>
</evidence>
<dbReference type="Proteomes" id="UP000320078">
    <property type="component" value="Unassembled WGS sequence"/>
</dbReference>
<comment type="caution">
    <text evidence="4">The sequence shown here is derived from an EMBL/GenBank/DDBJ whole genome shotgun (WGS) entry which is preliminary data.</text>
</comment>
<keyword evidence="5" id="KW-1185">Reference proteome</keyword>
<keyword evidence="4" id="KW-0347">Helicase</keyword>
<reference evidence="4 5" key="1">
    <citation type="submission" date="2019-06" db="EMBL/GenBank/DDBJ databases">
        <title>Draft Genome Sequence of Candidatus Phytoplasma pini-Related Strain MDPP: A Resource for Comparative Genomics of Gymnosperm-infecting Phytoplasmas.</title>
        <authorList>
            <person name="Cai W."/>
            <person name="Costanzo S."/>
            <person name="Shao J."/>
            <person name="Zhao Y."/>
            <person name="Davis R."/>
        </authorList>
    </citation>
    <scope>NUCLEOTIDE SEQUENCE [LARGE SCALE GENOMIC DNA]</scope>
    <source>
        <strain evidence="4 5">MDPP</strain>
    </source>
</reference>
<name>A0A559KJI2_9MOLU</name>
<evidence type="ECO:0000256" key="1">
    <source>
        <dbReference type="ARBA" id="ARBA00093462"/>
    </source>
</evidence>
<dbReference type="Gene3D" id="1.10.10.630">
    <property type="entry name" value="DnaD domain-like"/>
    <property type="match status" value="1"/>
</dbReference>
<feature type="domain" description="Replicative helicase loading/DNA remodeling protein DnaB N-terminal winged helix" evidence="3">
    <location>
        <begin position="16"/>
        <end position="200"/>
    </location>
</feature>
<dbReference type="OrthoDB" id="384022at2"/>
<dbReference type="Pfam" id="PF07261">
    <property type="entry name" value="DnaB_2"/>
    <property type="match status" value="1"/>
</dbReference>
<dbReference type="InterPro" id="IPR034829">
    <property type="entry name" value="DnaD-like_sf"/>
</dbReference>
<dbReference type="InterPro" id="IPR058660">
    <property type="entry name" value="WHD_DnaB"/>
</dbReference>
<keyword evidence="4" id="KW-0378">Hydrolase</keyword>
<evidence type="ECO:0000259" key="3">
    <source>
        <dbReference type="Pfam" id="PF25888"/>
    </source>
</evidence>
<dbReference type="Pfam" id="PF25888">
    <property type="entry name" value="WHD_DnaB"/>
    <property type="match status" value="1"/>
</dbReference>
<comment type="similarity">
    <text evidence="1">Belongs to the DnaB/DnaD family.</text>
</comment>
<dbReference type="EMBL" id="VIAE01000004">
    <property type="protein sequence ID" value="TVY12267.1"/>
    <property type="molecule type" value="Genomic_DNA"/>
</dbReference>
<keyword evidence="4" id="KW-0067">ATP-binding</keyword>
<proteinExistence type="inferred from homology"/>
<protein>
    <submittedName>
        <fullName evidence="4">Replicative DNA helicase DnaB-like</fullName>
    </submittedName>
</protein>
<evidence type="ECO:0000313" key="4">
    <source>
        <dbReference type="EMBL" id="TVY12267.1"/>
    </source>
</evidence>
<keyword evidence="4" id="KW-0547">Nucleotide-binding</keyword>
<dbReference type="InterPro" id="IPR006343">
    <property type="entry name" value="DnaB/C_C"/>
</dbReference>
<dbReference type="RefSeq" id="WP_144658359.1">
    <property type="nucleotide sequence ID" value="NZ_VIAE01000004.1"/>
</dbReference>
<dbReference type="AlphaFoldDB" id="A0A559KJI2"/>
<feature type="domain" description="DnaB/C C-terminal" evidence="2">
    <location>
        <begin position="296"/>
        <end position="371"/>
    </location>
</feature>
<sequence length="403" mass="48238">MNTLNIYNEIILGEEEQKNLMLLYNPLIGTNAIGLYYTFYFLSKNNNLVTDYKRQLILDILNIDQATFTKLKEKLEAIRLLNTFKHKEKSNIIYYLESPLKSASFFQDPIFSHFLLSEIGEENYFYLQQKCSDKKISKINFDNYHHISKKFTDVYFFQKINFNNTILKYNHFHENENYSSKKNIFEKYFDYSLFISSLPERFQKPFLLKWNNIDYITKIAYVYGIDPKEMASLYQEYFRNSDLKLINVHDLKIIIKRRFLKNNYSIKLAYIKNEDSDNREKEMIFYLKNTSPSRIIENFIKNKYLSADLCDIVEKLLNQSEIDPGVINALMMYVCKLKASEEKFPTNFNYFKTILNSWTQKGIISTETAYDFLVEDRKNTNNFRKKNNRPKWLDDIDKELGIS</sequence>